<protein>
    <recommendedName>
        <fullName evidence="10">Type II toxin-antitoxin system HicA family toxin</fullName>
    </recommendedName>
</protein>
<evidence type="ECO:0000256" key="5">
    <source>
        <dbReference type="ARBA" id="ARBA00022801"/>
    </source>
</evidence>
<comment type="caution">
    <text evidence="8">The sequence shown here is derived from an EMBL/GenBank/DDBJ whole genome shotgun (WGS) entry which is preliminary data.</text>
</comment>
<dbReference type="GO" id="GO:0003729">
    <property type="term" value="F:mRNA binding"/>
    <property type="evidence" value="ECO:0007669"/>
    <property type="project" value="InterPro"/>
</dbReference>
<dbReference type="GO" id="GO:0004519">
    <property type="term" value="F:endonuclease activity"/>
    <property type="evidence" value="ECO:0007669"/>
    <property type="project" value="UniProtKB-KW"/>
</dbReference>
<keyword evidence="2" id="KW-1277">Toxin-antitoxin system</keyword>
<evidence type="ECO:0008006" key="10">
    <source>
        <dbReference type="Google" id="ProtNLM"/>
    </source>
</evidence>
<dbReference type="InterPro" id="IPR012933">
    <property type="entry name" value="HicA_mRNA_interferase"/>
</dbReference>
<evidence type="ECO:0000256" key="4">
    <source>
        <dbReference type="ARBA" id="ARBA00022759"/>
    </source>
</evidence>
<dbReference type="Proteomes" id="UP000229342">
    <property type="component" value="Unassembled WGS sequence"/>
</dbReference>
<comment type="similarity">
    <text evidence="1">Belongs to the HicA mRNA interferase family.</text>
</comment>
<evidence type="ECO:0000313" key="9">
    <source>
        <dbReference type="Proteomes" id="UP000229342"/>
    </source>
</evidence>
<dbReference type="GO" id="GO:0016787">
    <property type="term" value="F:hydrolase activity"/>
    <property type="evidence" value="ECO:0007669"/>
    <property type="project" value="UniProtKB-KW"/>
</dbReference>
<evidence type="ECO:0000256" key="7">
    <source>
        <dbReference type="ARBA" id="ARBA00023016"/>
    </source>
</evidence>
<dbReference type="Gene3D" id="3.30.920.30">
    <property type="entry name" value="Hypothetical protein"/>
    <property type="match status" value="1"/>
</dbReference>
<evidence type="ECO:0000256" key="3">
    <source>
        <dbReference type="ARBA" id="ARBA00022722"/>
    </source>
</evidence>
<evidence type="ECO:0000256" key="6">
    <source>
        <dbReference type="ARBA" id="ARBA00022884"/>
    </source>
</evidence>
<sequence length="81" mass="9398">MASKLRTLSSDEVTKFLEKHGFEVLGQRGSHIKLRRVSAWGKETVIVPYRKQIAKGTLKSIFNKASRFIPQDDIHEFFYTE</sequence>
<dbReference type="EMBL" id="PCVG01000031">
    <property type="protein sequence ID" value="PIQ68733.1"/>
    <property type="molecule type" value="Genomic_DNA"/>
</dbReference>
<dbReference type="SUPFAM" id="SSF54786">
    <property type="entry name" value="YcfA/nrd intein domain"/>
    <property type="match status" value="1"/>
</dbReference>
<keyword evidence="7" id="KW-0346">Stress response</keyword>
<name>A0A2H0KDR3_9BACT</name>
<evidence type="ECO:0000256" key="1">
    <source>
        <dbReference type="ARBA" id="ARBA00006620"/>
    </source>
</evidence>
<dbReference type="AlphaFoldDB" id="A0A2H0KDR3"/>
<reference evidence="8 9" key="1">
    <citation type="submission" date="2017-09" db="EMBL/GenBank/DDBJ databases">
        <title>Depth-based differentiation of microbial function through sediment-hosted aquifers and enrichment of novel symbionts in the deep terrestrial subsurface.</title>
        <authorList>
            <person name="Probst A.J."/>
            <person name="Ladd B."/>
            <person name="Jarett J.K."/>
            <person name="Geller-Mcgrath D.E."/>
            <person name="Sieber C.M."/>
            <person name="Emerson J.B."/>
            <person name="Anantharaman K."/>
            <person name="Thomas B.C."/>
            <person name="Malmstrom R."/>
            <person name="Stieglmeier M."/>
            <person name="Klingl A."/>
            <person name="Woyke T."/>
            <person name="Ryan C.M."/>
            <person name="Banfield J.F."/>
        </authorList>
    </citation>
    <scope>NUCLEOTIDE SEQUENCE [LARGE SCALE GENOMIC DNA]</scope>
    <source>
        <strain evidence="8">CG11_big_fil_rev_8_21_14_0_20_46_11</strain>
    </source>
</reference>
<evidence type="ECO:0000256" key="2">
    <source>
        <dbReference type="ARBA" id="ARBA00022649"/>
    </source>
</evidence>
<keyword evidence="3" id="KW-0540">Nuclease</keyword>
<dbReference type="Pfam" id="PF07927">
    <property type="entry name" value="HicA_toxin"/>
    <property type="match status" value="1"/>
</dbReference>
<proteinExistence type="inferred from homology"/>
<accession>A0A2H0KDR3</accession>
<keyword evidence="4" id="KW-0255">Endonuclease</keyword>
<dbReference type="InterPro" id="IPR038570">
    <property type="entry name" value="HicA_sf"/>
</dbReference>
<evidence type="ECO:0000313" key="8">
    <source>
        <dbReference type="EMBL" id="PIQ68733.1"/>
    </source>
</evidence>
<organism evidence="8 9">
    <name type="scientific">Candidatus Taylorbacteria bacterium CG11_big_fil_rev_8_21_14_0_20_46_11</name>
    <dbReference type="NCBI Taxonomy" id="1975025"/>
    <lineage>
        <taxon>Bacteria</taxon>
        <taxon>Candidatus Tayloriibacteriota</taxon>
    </lineage>
</organism>
<gene>
    <name evidence="8" type="ORF">COV91_02535</name>
</gene>
<keyword evidence="5" id="KW-0378">Hydrolase</keyword>
<keyword evidence="6" id="KW-0694">RNA-binding</keyword>